<dbReference type="EMBL" id="KN840552">
    <property type="protein sequence ID" value="KIP05118.1"/>
    <property type="molecule type" value="Genomic_DNA"/>
</dbReference>
<evidence type="ECO:0000313" key="1">
    <source>
        <dbReference type="EMBL" id="KIP05118.1"/>
    </source>
</evidence>
<gene>
    <name evidence="1" type="ORF">PHLGIDRAFT_120087</name>
</gene>
<dbReference type="AlphaFoldDB" id="A0A0C3PH15"/>
<keyword evidence="2" id="KW-1185">Reference proteome</keyword>
<accession>A0A0C3PH15</accession>
<evidence type="ECO:0000313" key="2">
    <source>
        <dbReference type="Proteomes" id="UP000053257"/>
    </source>
</evidence>
<sequence>MALLHLSHLPSITMFAVEVTSENCPTFPTPLGSFKPALTRVIIRFTVVSLRLELSVEEPMDNLSPLFQALSSLRGLQELGLLRLDEEYPHSGEYPPSIPITNAAPLVDVFTFQLSRHLLFRNSS</sequence>
<proteinExistence type="predicted"/>
<protein>
    <submittedName>
        <fullName evidence="1">Uncharacterized protein</fullName>
    </submittedName>
</protein>
<name>A0A0C3PH15_PHLG1</name>
<dbReference type="Proteomes" id="UP000053257">
    <property type="component" value="Unassembled WGS sequence"/>
</dbReference>
<organism evidence="1 2">
    <name type="scientific">Phlebiopsis gigantea (strain 11061_1 CR5-6)</name>
    <name type="common">White-rot fungus</name>
    <name type="synonym">Peniophora gigantea</name>
    <dbReference type="NCBI Taxonomy" id="745531"/>
    <lineage>
        <taxon>Eukaryota</taxon>
        <taxon>Fungi</taxon>
        <taxon>Dikarya</taxon>
        <taxon>Basidiomycota</taxon>
        <taxon>Agaricomycotina</taxon>
        <taxon>Agaricomycetes</taxon>
        <taxon>Polyporales</taxon>
        <taxon>Phanerochaetaceae</taxon>
        <taxon>Phlebiopsis</taxon>
    </lineage>
</organism>
<reference evidence="1 2" key="1">
    <citation type="journal article" date="2014" name="PLoS Genet.">
        <title>Analysis of the Phlebiopsis gigantea genome, transcriptome and secretome provides insight into its pioneer colonization strategies of wood.</title>
        <authorList>
            <person name="Hori C."/>
            <person name="Ishida T."/>
            <person name="Igarashi K."/>
            <person name="Samejima M."/>
            <person name="Suzuki H."/>
            <person name="Master E."/>
            <person name="Ferreira P."/>
            <person name="Ruiz-Duenas F.J."/>
            <person name="Held B."/>
            <person name="Canessa P."/>
            <person name="Larrondo L.F."/>
            <person name="Schmoll M."/>
            <person name="Druzhinina I.S."/>
            <person name="Kubicek C.P."/>
            <person name="Gaskell J.A."/>
            <person name="Kersten P."/>
            <person name="St John F."/>
            <person name="Glasner J."/>
            <person name="Sabat G."/>
            <person name="Splinter BonDurant S."/>
            <person name="Syed K."/>
            <person name="Yadav J."/>
            <person name="Mgbeahuruike A.C."/>
            <person name="Kovalchuk A."/>
            <person name="Asiegbu F.O."/>
            <person name="Lackner G."/>
            <person name="Hoffmeister D."/>
            <person name="Rencoret J."/>
            <person name="Gutierrez A."/>
            <person name="Sun H."/>
            <person name="Lindquist E."/>
            <person name="Barry K."/>
            <person name="Riley R."/>
            <person name="Grigoriev I.V."/>
            <person name="Henrissat B."/>
            <person name="Kues U."/>
            <person name="Berka R.M."/>
            <person name="Martinez A.T."/>
            <person name="Covert S.F."/>
            <person name="Blanchette R.A."/>
            <person name="Cullen D."/>
        </authorList>
    </citation>
    <scope>NUCLEOTIDE SEQUENCE [LARGE SCALE GENOMIC DNA]</scope>
    <source>
        <strain evidence="1 2">11061_1 CR5-6</strain>
    </source>
</reference>
<dbReference type="HOGENOM" id="CLU_2004737_0_0_1"/>